<dbReference type="OrthoDB" id="5569250at2759"/>
<proteinExistence type="predicted"/>
<accession>A0A0D2LD23</accession>
<dbReference type="Proteomes" id="UP000054270">
    <property type="component" value="Unassembled WGS sequence"/>
</dbReference>
<protein>
    <recommendedName>
        <fullName evidence="1">Fungal-type protein kinase domain-containing protein</fullName>
    </recommendedName>
</protein>
<evidence type="ECO:0000313" key="2">
    <source>
        <dbReference type="EMBL" id="KJA25232.1"/>
    </source>
</evidence>
<evidence type="ECO:0000313" key="3">
    <source>
        <dbReference type="Proteomes" id="UP000054270"/>
    </source>
</evidence>
<sequence length="55" mass="6482">PRVSGTARIGTIPFMALDLLVDRHWKGQSTRYYHHELESFVWMLPFVFLAYENGK</sequence>
<dbReference type="AlphaFoldDB" id="A0A0D2LD23"/>
<dbReference type="EMBL" id="KN817532">
    <property type="protein sequence ID" value="KJA25232.1"/>
    <property type="molecule type" value="Genomic_DNA"/>
</dbReference>
<dbReference type="Pfam" id="PF17667">
    <property type="entry name" value="Pkinase_fungal"/>
    <property type="match status" value="1"/>
</dbReference>
<reference evidence="3" key="1">
    <citation type="submission" date="2014-04" db="EMBL/GenBank/DDBJ databases">
        <title>Evolutionary Origins and Diversification of the Mycorrhizal Mutualists.</title>
        <authorList>
            <consortium name="DOE Joint Genome Institute"/>
            <consortium name="Mycorrhizal Genomics Consortium"/>
            <person name="Kohler A."/>
            <person name="Kuo A."/>
            <person name="Nagy L.G."/>
            <person name="Floudas D."/>
            <person name="Copeland A."/>
            <person name="Barry K.W."/>
            <person name="Cichocki N."/>
            <person name="Veneault-Fourrey C."/>
            <person name="LaButti K."/>
            <person name="Lindquist E.A."/>
            <person name="Lipzen A."/>
            <person name="Lundell T."/>
            <person name="Morin E."/>
            <person name="Murat C."/>
            <person name="Riley R."/>
            <person name="Ohm R."/>
            <person name="Sun H."/>
            <person name="Tunlid A."/>
            <person name="Henrissat B."/>
            <person name="Grigoriev I.V."/>
            <person name="Hibbett D.S."/>
            <person name="Martin F."/>
        </authorList>
    </citation>
    <scope>NUCLEOTIDE SEQUENCE [LARGE SCALE GENOMIC DNA]</scope>
    <source>
        <strain evidence="3">FD-334 SS-4</strain>
    </source>
</reference>
<feature type="non-terminal residue" evidence="2">
    <location>
        <position position="55"/>
    </location>
</feature>
<feature type="domain" description="Fungal-type protein kinase" evidence="1">
    <location>
        <begin position="6"/>
        <end position="46"/>
    </location>
</feature>
<name>A0A0D2LD23_HYPSF</name>
<organism evidence="2 3">
    <name type="scientific">Hypholoma sublateritium (strain FD-334 SS-4)</name>
    <dbReference type="NCBI Taxonomy" id="945553"/>
    <lineage>
        <taxon>Eukaryota</taxon>
        <taxon>Fungi</taxon>
        <taxon>Dikarya</taxon>
        <taxon>Basidiomycota</taxon>
        <taxon>Agaricomycotina</taxon>
        <taxon>Agaricomycetes</taxon>
        <taxon>Agaricomycetidae</taxon>
        <taxon>Agaricales</taxon>
        <taxon>Agaricineae</taxon>
        <taxon>Strophariaceae</taxon>
        <taxon>Hypholoma</taxon>
    </lineage>
</organism>
<keyword evidence="3" id="KW-1185">Reference proteome</keyword>
<dbReference type="InterPro" id="IPR040976">
    <property type="entry name" value="Pkinase_fungal"/>
</dbReference>
<gene>
    <name evidence="2" type="ORF">HYPSUDRAFT_120560</name>
</gene>
<feature type="non-terminal residue" evidence="2">
    <location>
        <position position="1"/>
    </location>
</feature>
<evidence type="ECO:0000259" key="1">
    <source>
        <dbReference type="Pfam" id="PF17667"/>
    </source>
</evidence>